<dbReference type="RefSeq" id="XP_060281314.1">
    <property type="nucleotide sequence ID" value="XM_060428592.1"/>
</dbReference>
<keyword evidence="3" id="KW-1185">Reference proteome</keyword>
<dbReference type="EMBL" id="MU839017">
    <property type="protein sequence ID" value="KAK1765101.1"/>
    <property type="molecule type" value="Genomic_DNA"/>
</dbReference>
<reference evidence="2" key="1">
    <citation type="submission" date="2023-06" db="EMBL/GenBank/DDBJ databases">
        <title>Genome-scale phylogeny and comparative genomics of the fungal order Sordariales.</title>
        <authorList>
            <consortium name="Lawrence Berkeley National Laboratory"/>
            <person name="Hensen N."/>
            <person name="Bonometti L."/>
            <person name="Westerberg I."/>
            <person name="Brannstrom I.O."/>
            <person name="Guillou S."/>
            <person name="Cros-Aarteil S."/>
            <person name="Calhoun S."/>
            <person name="Haridas S."/>
            <person name="Kuo A."/>
            <person name="Mondo S."/>
            <person name="Pangilinan J."/>
            <person name="Riley R."/>
            <person name="Labutti K."/>
            <person name="Andreopoulos B."/>
            <person name="Lipzen A."/>
            <person name="Chen C."/>
            <person name="Yanf M."/>
            <person name="Daum C."/>
            <person name="Ng V."/>
            <person name="Clum A."/>
            <person name="Steindorff A."/>
            <person name="Ohm R."/>
            <person name="Martin F."/>
            <person name="Silar P."/>
            <person name="Natvig D."/>
            <person name="Lalanne C."/>
            <person name="Gautier V."/>
            <person name="Ament-Velasquez S.L."/>
            <person name="Kruys A."/>
            <person name="Hutchinson M.I."/>
            <person name="Powell A.J."/>
            <person name="Barry K."/>
            <person name="Miller A.N."/>
            <person name="Grigoriev I.V."/>
            <person name="Debuchy R."/>
            <person name="Gladieux P."/>
            <person name="Thoren M.H."/>
            <person name="Johannesson H."/>
        </authorList>
    </citation>
    <scope>NUCLEOTIDE SEQUENCE</scope>
    <source>
        <strain evidence="2">8032-3</strain>
    </source>
</reference>
<name>A0AAJ0FE00_9PEZI</name>
<organism evidence="2 3">
    <name type="scientific">Phialemonium atrogriseum</name>
    <dbReference type="NCBI Taxonomy" id="1093897"/>
    <lineage>
        <taxon>Eukaryota</taxon>
        <taxon>Fungi</taxon>
        <taxon>Dikarya</taxon>
        <taxon>Ascomycota</taxon>
        <taxon>Pezizomycotina</taxon>
        <taxon>Sordariomycetes</taxon>
        <taxon>Sordariomycetidae</taxon>
        <taxon>Cephalothecales</taxon>
        <taxon>Cephalothecaceae</taxon>
        <taxon>Phialemonium</taxon>
    </lineage>
</organism>
<dbReference type="GeneID" id="85311779"/>
<proteinExistence type="predicted"/>
<dbReference type="Proteomes" id="UP001244011">
    <property type="component" value="Unassembled WGS sequence"/>
</dbReference>
<protein>
    <submittedName>
        <fullName evidence="2">Uncharacterized protein</fullName>
    </submittedName>
</protein>
<evidence type="ECO:0000313" key="2">
    <source>
        <dbReference type="EMBL" id="KAK1765101.1"/>
    </source>
</evidence>
<feature type="compositionally biased region" description="Polar residues" evidence="1">
    <location>
        <begin position="1"/>
        <end position="10"/>
    </location>
</feature>
<comment type="caution">
    <text evidence="2">The sequence shown here is derived from an EMBL/GenBank/DDBJ whole genome shotgun (WGS) entry which is preliminary data.</text>
</comment>
<sequence>METQATTTIAAMTKRKVVEPWKWEEEQQVPGAANKPEADPAQASTGNATRAPLAPPPRLDSEEDNRLQPWQSLMDEIERESSLSPPGRDYFPCQDGFYAHSLAG</sequence>
<evidence type="ECO:0000256" key="1">
    <source>
        <dbReference type="SAM" id="MobiDB-lite"/>
    </source>
</evidence>
<feature type="region of interest" description="Disordered" evidence="1">
    <location>
        <begin position="1"/>
        <end position="95"/>
    </location>
</feature>
<accession>A0AAJ0FE00</accession>
<dbReference type="AlphaFoldDB" id="A0AAJ0FE00"/>
<gene>
    <name evidence="2" type="ORF">QBC33DRAFT_545739</name>
</gene>
<feature type="compositionally biased region" description="Basic and acidic residues" evidence="1">
    <location>
        <begin position="16"/>
        <end position="25"/>
    </location>
</feature>
<evidence type="ECO:0000313" key="3">
    <source>
        <dbReference type="Proteomes" id="UP001244011"/>
    </source>
</evidence>